<feature type="compositionally biased region" description="Basic and acidic residues" evidence="1">
    <location>
        <begin position="257"/>
        <end position="266"/>
    </location>
</feature>
<feature type="compositionally biased region" description="Polar residues" evidence="1">
    <location>
        <begin position="21"/>
        <end position="33"/>
    </location>
</feature>
<dbReference type="InterPro" id="IPR011333">
    <property type="entry name" value="SKP1/BTB/POZ_sf"/>
</dbReference>
<dbReference type="PROSITE" id="PS50097">
    <property type="entry name" value="BTB"/>
    <property type="match status" value="1"/>
</dbReference>
<feature type="region of interest" description="Disordered" evidence="1">
    <location>
        <begin position="243"/>
        <end position="266"/>
    </location>
</feature>
<evidence type="ECO:0000259" key="2">
    <source>
        <dbReference type="PROSITE" id="PS50097"/>
    </source>
</evidence>
<feature type="region of interest" description="Disordered" evidence="1">
    <location>
        <begin position="1"/>
        <end position="40"/>
    </location>
</feature>
<dbReference type="SUPFAM" id="SSF54695">
    <property type="entry name" value="POZ domain"/>
    <property type="match status" value="1"/>
</dbReference>
<accession>A0A8H3E8W1</accession>
<gene>
    <name evidence="3" type="ORF">RDB_LOCUS165631</name>
</gene>
<dbReference type="Gene3D" id="3.30.710.10">
    <property type="entry name" value="Potassium Channel Kv1.1, Chain A"/>
    <property type="match status" value="1"/>
</dbReference>
<proteinExistence type="predicted"/>
<dbReference type="InterPro" id="IPR000210">
    <property type="entry name" value="BTB/POZ_dom"/>
</dbReference>
<protein>
    <recommendedName>
        <fullName evidence="2">BTB domain-containing protein</fullName>
    </recommendedName>
</protein>
<name>A0A8H3E8W1_9AGAM</name>
<evidence type="ECO:0000256" key="1">
    <source>
        <dbReference type="SAM" id="MobiDB-lite"/>
    </source>
</evidence>
<dbReference type="AlphaFoldDB" id="A0A8H3E8W1"/>
<comment type="caution">
    <text evidence="3">The sequence shown here is derived from an EMBL/GenBank/DDBJ whole genome shotgun (WGS) entry which is preliminary data.</text>
</comment>
<evidence type="ECO:0000313" key="3">
    <source>
        <dbReference type="EMBL" id="CAE7220039.1"/>
    </source>
</evidence>
<sequence length="383" mass="42238">MTSNSGTSTLHAPDPAISDVGSHTNNPMATETNPEPRVSIPPECDGVPLFEPGDGDTHISVNGTRFETHKFLIKRFRGLRVLLDKQPLEITIQRNDVSAEDFREMFKVLYASVVTGPFEFAPNTLISTLRVATLYEHEALRDYCIKHLEKLELDAVKRIELAHELHISAWEKPAYDELARRDTLITREEAKIIGFDAFLSIIEMREKEQQRRLKEMNAVDGEQGGESAVPLNEEDSALADIAGGSQEHAPHPSHTGPHNDGKEPDDRVIHIDGTLVYQTGVLKNSLHLIPEAGAVPLFAGMELSGLAGWKTKHGYMVEIPTCTCRFTDQDGLEQPGRACLISPCVISALKSIQAQQQAQANSLSNRLMFSGGGFHSGRLGRTF</sequence>
<dbReference type="Pfam" id="PF00651">
    <property type="entry name" value="BTB"/>
    <property type="match status" value="1"/>
</dbReference>
<reference evidence="3" key="1">
    <citation type="submission" date="2021-01" db="EMBL/GenBank/DDBJ databases">
        <authorList>
            <person name="Kaushik A."/>
        </authorList>
    </citation>
    <scope>NUCLEOTIDE SEQUENCE</scope>
    <source>
        <strain evidence="3">AG5</strain>
    </source>
</reference>
<evidence type="ECO:0000313" key="4">
    <source>
        <dbReference type="Proteomes" id="UP000663827"/>
    </source>
</evidence>
<organism evidence="3 4">
    <name type="scientific">Rhizoctonia solani</name>
    <dbReference type="NCBI Taxonomy" id="456999"/>
    <lineage>
        <taxon>Eukaryota</taxon>
        <taxon>Fungi</taxon>
        <taxon>Dikarya</taxon>
        <taxon>Basidiomycota</taxon>
        <taxon>Agaricomycotina</taxon>
        <taxon>Agaricomycetes</taxon>
        <taxon>Cantharellales</taxon>
        <taxon>Ceratobasidiaceae</taxon>
        <taxon>Rhizoctonia</taxon>
    </lineage>
</organism>
<feature type="compositionally biased region" description="Polar residues" evidence="1">
    <location>
        <begin position="1"/>
        <end position="10"/>
    </location>
</feature>
<dbReference type="SMART" id="SM00225">
    <property type="entry name" value="BTB"/>
    <property type="match status" value="1"/>
</dbReference>
<dbReference type="EMBL" id="CAJNJQ010005595">
    <property type="protein sequence ID" value="CAE7220039.1"/>
    <property type="molecule type" value="Genomic_DNA"/>
</dbReference>
<feature type="domain" description="BTB" evidence="2">
    <location>
        <begin position="55"/>
        <end position="118"/>
    </location>
</feature>
<dbReference type="Proteomes" id="UP000663827">
    <property type="component" value="Unassembled WGS sequence"/>
</dbReference>